<protein>
    <recommendedName>
        <fullName evidence="2">VQ domain-containing protein</fullName>
    </recommendedName>
</protein>
<accession>A0A484LVV5</accession>
<dbReference type="InterPro" id="IPR008889">
    <property type="entry name" value="VQ"/>
</dbReference>
<feature type="compositionally biased region" description="Low complexity" evidence="1">
    <location>
        <begin position="79"/>
        <end position="112"/>
    </location>
</feature>
<evidence type="ECO:0000259" key="2">
    <source>
        <dbReference type="Pfam" id="PF05678"/>
    </source>
</evidence>
<organism evidence="3 4">
    <name type="scientific">Cuscuta campestris</name>
    <dbReference type="NCBI Taxonomy" id="132261"/>
    <lineage>
        <taxon>Eukaryota</taxon>
        <taxon>Viridiplantae</taxon>
        <taxon>Streptophyta</taxon>
        <taxon>Embryophyta</taxon>
        <taxon>Tracheophyta</taxon>
        <taxon>Spermatophyta</taxon>
        <taxon>Magnoliopsida</taxon>
        <taxon>eudicotyledons</taxon>
        <taxon>Gunneridae</taxon>
        <taxon>Pentapetalae</taxon>
        <taxon>asterids</taxon>
        <taxon>lamiids</taxon>
        <taxon>Solanales</taxon>
        <taxon>Convolvulaceae</taxon>
        <taxon>Cuscuteae</taxon>
        <taxon>Cuscuta</taxon>
        <taxon>Cuscuta subgen. Grammica</taxon>
        <taxon>Cuscuta sect. Cleistogrammica</taxon>
    </lineage>
</organism>
<dbReference type="PANTHER" id="PTHR33179:SF4">
    <property type="entry name" value="VQ MOTIF-CONTAINING PROTEIN"/>
    <property type="match status" value="1"/>
</dbReference>
<feature type="region of interest" description="Disordered" evidence="1">
    <location>
        <begin position="70"/>
        <end position="154"/>
    </location>
</feature>
<feature type="compositionally biased region" description="Basic residues" evidence="1">
    <location>
        <begin position="134"/>
        <end position="144"/>
    </location>
</feature>
<dbReference type="Pfam" id="PF05678">
    <property type="entry name" value="VQ"/>
    <property type="match status" value="1"/>
</dbReference>
<dbReference type="AlphaFoldDB" id="A0A484LVV5"/>
<keyword evidence="4" id="KW-1185">Reference proteome</keyword>
<feature type="compositionally biased region" description="Polar residues" evidence="1">
    <location>
        <begin position="336"/>
        <end position="347"/>
    </location>
</feature>
<dbReference type="PANTHER" id="PTHR33179">
    <property type="entry name" value="VQ MOTIF-CONTAINING PROTEIN"/>
    <property type="match status" value="1"/>
</dbReference>
<reference evidence="3 4" key="1">
    <citation type="submission" date="2018-04" db="EMBL/GenBank/DDBJ databases">
        <authorList>
            <person name="Vogel A."/>
        </authorList>
    </citation>
    <scope>NUCLEOTIDE SEQUENCE [LARGE SCALE GENOMIC DNA]</scope>
</reference>
<feature type="domain" description="VQ" evidence="2">
    <location>
        <begin position="145"/>
        <end position="172"/>
    </location>
</feature>
<name>A0A484LVV5_9ASTE</name>
<dbReference type="InterPro" id="IPR039609">
    <property type="entry name" value="VQ_15/22"/>
</dbReference>
<gene>
    <name evidence="3" type="ORF">CCAM_LOCUS21852</name>
</gene>
<feature type="region of interest" description="Disordered" evidence="1">
    <location>
        <begin position="250"/>
        <end position="369"/>
    </location>
</feature>
<proteinExistence type="predicted"/>
<sequence length="369" mass="39192">MDSSNNSGSIQSSSGGDEEYDSYSLFLSKTIAGQLSQPPPPPASSSALFTPSSAFLSSFFDPSTPFSLDPLPDFPPSSWPSISSSNNNNNKSLPSPAAAAAAHQINPSSAAAHHQYLPSPPEPNGKDQNSRVIRNSKKRSRASRRAPTTVLTTDTSNFRAMVQEFTGIPAPPFSSSPFPRTRFDLFGSSTAAPHQPPYLRRPFPQKLIIPPTQQQSPLLPLPPASYNNNSSSSLFAGGGAQHSSLLSSLLQSSSPKYPRDPLQIPSTAPPPKVNDDFISADLAGGLPGLVSSEHGQLAADPGSWRGPPGVSDDQLRAITGDQHRRRSSNDGEPSDNGETNFRASNFNGGDKEPNNEGMTEPWVCSSDLK</sequence>
<dbReference type="OrthoDB" id="780193at2759"/>
<dbReference type="Proteomes" id="UP000595140">
    <property type="component" value="Unassembled WGS sequence"/>
</dbReference>
<dbReference type="EMBL" id="OOIL02002066">
    <property type="protein sequence ID" value="VFQ80076.1"/>
    <property type="molecule type" value="Genomic_DNA"/>
</dbReference>
<evidence type="ECO:0000313" key="4">
    <source>
        <dbReference type="Proteomes" id="UP000595140"/>
    </source>
</evidence>
<evidence type="ECO:0000256" key="1">
    <source>
        <dbReference type="SAM" id="MobiDB-lite"/>
    </source>
</evidence>
<evidence type="ECO:0000313" key="3">
    <source>
        <dbReference type="EMBL" id="VFQ80076.1"/>
    </source>
</evidence>